<dbReference type="SUPFAM" id="SSF55031">
    <property type="entry name" value="Bacterial exopeptidase dimerisation domain"/>
    <property type="match status" value="1"/>
</dbReference>
<dbReference type="InterPro" id="IPR036264">
    <property type="entry name" value="Bact_exopeptidase_dim_dom"/>
</dbReference>
<gene>
    <name evidence="5" type="ORF">E6H04_14400</name>
</gene>
<comment type="cofactor">
    <cofactor evidence="3">
        <name>Zn(2+)</name>
        <dbReference type="ChEBI" id="CHEBI:29105"/>
    </cofactor>
    <text evidence="3">Binds 2 Zn(2+) ions per subunit.</text>
</comment>
<dbReference type="GO" id="GO:0046872">
    <property type="term" value="F:metal ion binding"/>
    <property type="evidence" value="ECO:0007669"/>
    <property type="project" value="UniProtKB-KW"/>
</dbReference>
<proteinExistence type="inferred from homology"/>
<feature type="binding site" evidence="3">
    <location>
        <position position="93"/>
    </location>
    <ligand>
        <name>Zn(2+)</name>
        <dbReference type="ChEBI" id="CHEBI:29105"/>
        <label>1</label>
    </ligand>
</feature>
<feature type="binding site" evidence="3">
    <location>
        <position position="200"/>
    </location>
    <ligand>
        <name>Zn(2+)</name>
        <dbReference type="ChEBI" id="CHEBI:29105"/>
        <label>1</label>
    </ligand>
</feature>
<dbReference type="Gene3D" id="3.40.630.10">
    <property type="entry name" value="Zn peptidases"/>
    <property type="match status" value="1"/>
</dbReference>
<dbReference type="PANTHER" id="PTHR32494">
    <property type="entry name" value="ALLANTOATE DEIMINASE-RELATED"/>
    <property type="match status" value="1"/>
</dbReference>
<evidence type="ECO:0000256" key="3">
    <source>
        <dbReference type="PIRSR" id="PIRSR001235-1"/>
    </source>
</evidence>
<dbReference type="Gene3D" id="3.30.70.360">
    <property type="match status" value="1"/>
</dbReference>
<dbReference type="InterPro" id="IPR010158">
    <property type="entry name" value="Amidase_Cbmase"/>
</dbReference>
<name>A0A537J1C1_9BACT</name>
<dbReference type="Pfam" id="PF01546">
    <property type="entry name" value="Peptidase_M20"/>
    <property type="match status" value="1"/>
</dbReference>
<sequence length="419" mass="44768">MPMALSTRRMATTAVINGERLWSALMAMAEIGRTPAGGVRRLALSDEDRRARDLLVEWLREAGCAVRVDDLGNIYGRRDGDDAGATAVVCGSHLDTVPTGGRFDGVLGVLAALEAVRAMRDADLRTHRPVEVVCWTNEEGVRFAPAMLASGVVCGRFTVDEAYAARDQDGRTFGEELRRIGYLGKPEHRMRSAAAYVELHVEQGPTLEEEGAQVGIVEGVEGISWGWADVTGRAAHAGPTPVGDRRDALVAASRIVLALRALCAELPGVRATVGRCEVVPNAINVIPGAVRLSTDLRARTADLLATASRRLEEVCAAVARDDRVEVRAREFWQSPPTPFHPAVLSAVADAARDLGHTTLRLWAGAGHDAKYVADRHPAGMIFVPSSGGLSHNEAEWTSKDDCVRGASVLLGAVLRLAAA</sequence>
<feature type="binding site" evidence="3">
    <location>
        <position position="104"/>
    </location>
    <ligand>
        <name>Zn(2+)</name>
        <dbReference type="ChEBI" id="CHEBI:29105"/>
        <label>1</label>
    </ligand>
</feature>
<dbReference type="CDD" id="cd03884">
    <property type="entry name" value="M20_bAS"/>
    <property type="match status" value="1"/>
</dbReference>
<dbReference type="PANTHER" id="PTHR32494:SF5">
    <property type="entry name" value="ALLANTOATE AMIDOHYDROLASE"/>
    <property type="match status" value="1"/>
</dbReference>
<comment type="caution">
    <text evidence="5">The sequence shown here is derived from an EMBL/GenBank/DDBJ whole genome shotgun (WGS) entry which is preliminary data.</text>
</comment>
<evidence type="ECO:0000259" key="4">
    <source>
        <dbReference type="Pfam" id="PF07687"/>
    </source>
</evidence>
<dbReference type="NCBIfam" id="NF006769">
    <property type="entry name" value="PRK09290.1-3"/>
    <property type="match status" value="1"/>
</dbReference>
<keyword evidence="3" id="KW-0479">Metal-binding</keyword>
<dbReference type="EMBL" id="VBAO01000477">
    <property type="protein sequence ID" value="TMI77333.1"/>
    <property type="molecule type" value="Genomic_DNA"/>
</dbReference>
<dbReference type="Proteomes" id="UP000320048">
    <property type="component" value="Unassembled WGS sequence"/>
</dbReference>
<keyword evidence="3" id="KW-0862">Zinc</keyword>
<evidence type="ECO:0000313" key="5">
    <source>
        <dbReference type="EMBL" id="TMI77333.1"/>
    </source>
</evidence>
<dbReference type="SUPFAM" id="SSF53187">
    <property type="entry name" value="Zn-dependent exopeptidases"/>
    <property type="match status" value="1"/>
</dbReference>
<evidence type="ECO:0000256" key="2">
    <source>
        <dbReference type="ARBA" id="ARBA00022801"/>
    </source>
</evidence>
<dbReference type="InterPro" id="IPR002933">
    <property type="entry name" value="Peptidase_M20"/>
</dbReference>
<dbReference type="NCBIfam" id="NF006771">
    <property type="entry name" value="PRK09290.1-5"/>
    <property type="match status" value="1"/>
</dbReference>
<evidence type="ECO:0000256" key="1">
    <source>
        <dbReference type="ARBA" id="ARBA00006153"/>
    </source>
</evidence>
<protein>
    <submittedName>
        <fullName evidence="5">Zn-dependent hydrolase</fullName>
    </submittedName>
</protein>
<dbReference type="PIRSF" id="PIRSF001235">
    <property type="entry name" value="Amidase_carbamoylase"/>
    <property type="match status" value="1"/>
</dbReference>
<feature type="binding site" evidence="3">
    <location>
        <position position="139"/>
    </location>
    <ligand>
        <name>Zn(2+)</name>
        <dbReference type="ChEBI" id="CHEBI:29105"/>
        <label>2</label>
    </ligand>
</feature>
<organism evidence="5 6">
    <name type="scientific">Candidatus Segetimicrobium genomatis</name>
    <dbReference type="NCBI Taxonomy" id="2569760"/>
    <lineage>
        <taxon>Bacteria</taxon>
        <taxon>Bacillati</taxon>
        <taxon>Candidatus Sysuimicrobiota</taxon>
        <taxon>Candidatus Sysuimicrobiia</taxon>
        <taxon>Candidatus Sysuimicrobiales</taxon>
        <taxon>Candidatus Segetimicrobiaceae</taxon>
        <taxon>Candidatus Segetimicrobium</taxon>
    </lineage>
</organism>
<dbReference type="InterPro" id="IPR011650">
    <property type="entry name" value="Peptidase_M20_dimer"/>
</dbReference>
<feature type="binding site" evidence="3">
    <location>
        <position position="391"/>
    </location>
    <ligand>
        <name>Zn(2+)</name>
        <dbReference type="ChEBI" id="CHEBI:29105"/>
        <label>2</label>
    </ligand>
</feature>
<dbReference type="NCBIfam" id="TIGR01879">
    <property type="entry name" value="hydantase"/>
    <property type="match status" value="1"/>
</dbReference>
<keyword evidence="2 5" id="KW-0378">Hydrolase</keyword>
<reference evidence="5 6" key="1">
    <citation type="journal article" date="2019" name="Nat. Microbiol.">
        <title>Mediterranean grassland soil C-N compound turnover is dependent on rainfall and depth, and is mediated by genomically divergent microorganisms.</title>
        <authorList>
            <person name="Diamond S."/>
            <person name="Andeer P.F."/>
            <person name="Li Z."/>
            <person name="Crits-Christoph A."/>
            <person name="Burstein D."/>
            <person name="Anantharaman K."/>
            <person name="Lane K.R."/>
            <person name="Thomas B.C."/>
            <person name="Pan C."/>
            <person name="Northen T.R."/>
            <person name="Banfield J.F."/>
        </authorList>
    </citation>
    <scope>NUCLEOTIDE SEQUENCE [LARGE SCALE GENOMIC DNA]</scope>
    <source>
        <strain evidence="5">NP_7</strain>
    </source>
</reference>
<feature type="binding site" evidence="3">
    <location>
        <position position="104"/>
    </location>
    <ligand>
        <name>Zn(2+)</name>
        <dbReference type="ChEBI" id="CHEBI:29105"/>
        <label>2</label>
    </ligand>
</feature>
<comment type="similarity">
    <text evidence="1">Belongs to the peptidase M20 family.</text>
</comment>
<dbReference type="AlphaFoldDB" id="A0A537J1C1"/>
<feature type="domain" description="Peptidase M20 dimerisation" evidence="4">
    <location>
        <begin position="221"/>
        <end position="321"/>
    </location>
</feature>
<dbReference type="GO" id="GO:0016813">
    <property type="term" value="F:hydrolase activity, acting on carbon-nitrogen (but not peptide) bonds, in linear amidines"/>
    <property type="evidence" value="ECO:0007669"/>
    <property type="project" value="InterPro"/>
</dbReference>
<evidence type="ECO:0000313" key="6">
    <source>
        <dbReference type="Proteomes" id="UP000320048"/>
    </source>
</evidence>
<accession>A0A537J1C1</accession>
<dbReference type="Pfam" id="PF07687">
    <property type="entry name" value="M20_dimer"/>
    <property type="match status" value="1"/>
</dbReference>